<protein>
    <submittedName>
        <fullName evidence="3">Uncharacterized protein</fullName>
    </submittedName>
</protein>
<organism evidence="3">
    <name type="scientific">Opuntia streptacantha</name>
    <name type="common">Prickly pear cactus</name>
    <name type="synonym">Opuntia cardona</name>
    <dbReference type="NCBI Taxonomy" id="393608"/>
    <lineage>
        <taxon>Eukaryota</taxon>
        <taxon>Viridiplantae</taxon>
        <taxon>Streptophyta</taxon>
        <taxon>Embryophyta</taxon>
        <taxon>Tracheophyta</taxon>
        <taxon>Spermatophyta</taxon>
        <taxon>Magnoliopsida</taxon>
        <taxon>eudicotyledons</taxon>
        <taxon>Gunneridae</taxon>
        <taxon>Pentapetalae</taxon>
        <taxon>Caryophyllales</taxon>
        <taxon>Cactineae</taxon>
        <taxon>Cactaceae</taxon>
        <taxon>Opuntioideae</taxon>
        <taxon>Opuntia</taxon>
    </lineage>
</organism>
<proteinExistence type="predicted"/>
<evidence type="ECO:0000313" key="3">
    <source>
        <dbReference type="EMBL" id="MBA4643303.1"/>
    </source>
</evidence>
<feature type="signal peptide" evidence="2">
    <location>
        <begin position="1"/>
        <end position="23"/>
    </location>
</feature>
<dbReference type="AlphaFoldDB" id="A0A7C9DLC3"/>
<dbReference type="GO" id="GO:0071944">
    <property type="term" value="C:cell periphery"/>
    <property type="evidence" value="ECO:0007669"/>
    <property type="project" value="TreeGrafter"/>
</dbReference>
<dbReference type="EMBL" id="GISG01132782">
    <property type="protein sequence ID" value="MBA4643303.1"/>
    <property type="molecule type" value="Transcribed_RNA"/>
</dbReference>
<name>A0A7C9DLC3_OPUST</name>
<keyword evidence="1 2" id="KW-0732">Signal</keyword>
<accession>A0A7C9DLC3</accession>
<feature type="chain" id="PRO_5028378121" evidence="2">
    <location>
        <begin position="24"/>
        <end position="173"/>
    </location>
</feature>
<dbReference type="PANTHER" id="PTHR33470">
    <property type="entry name" value="OS01G0164075 PROTEIN"/>
    <property type="match status" value="1"/>
</dbReference>
<sequence>MALPPYILASVLAFSLFFGTVSADYSGQQEASKPSPDTYQQQPEEDDFGGFKVQGLIYCRKHGKLIPLGGAMAKIRCVAEDDDGNDAGEFSVVSQGSDSKGYFGINISKYALEGITLSRCRVHLESHPPGICRIRTNVNEGLTGAPLLQYRTLSDNSRLYSVHPFVYDASPYY</sequence>
<reference evidence="3" key="2">
    <citation type="submission" date="2020-07" db="EMBL/GenBank/DDBJ databases">
        <authorList>
            <person name="Vera ALvarez R."/>
            <person name="Arias-Moreno D.M."/>
            <person name="Jimenez-Jacinto V."/>
            <person name="Jimenez-Bremont J.F."/>
            <person name="Swaminathan K."/>
            <person name="Moose S.P."/>
            <person name="Guerrero-Gonzalez M.L."/>
            <person name="Marino-Ramirez L."/>
            <person name="Landsman D."/>
            <person name="Rodriguez-Kessler M."/>
            <person name="Delgado-Sanchez P."/>
        </authorList>
    </citation>
    <scope>NUCLEOTIDE SEQUENCE</scope>
    <source>
        <tissue evidence="3">Cladode</tissue>
    </source>
</reference>
<evidence type="ECO:0000256" key="2">
    <source>
        <dbReference type="SAM" id="SignalP"/>
    </source>
</evidence>
<evidence type="ECO:0000256" key="1">
    <source>
        <dbReference type="ARBA" id="ARBA00022729"/>
    </source>
</evidence>
<dbReference type="PANTHER" id="PTHR33470:SF40">
    <property type="entry name" value="PROTEIN SEED AND ROOT HAIR PROTECTIVE PROTEIN"/>
    <property type="match status" value="1"/>
</dbReference>
<dbReference type="Pfam" id="PF01190">
    <property type="entry name" value="Pollen_Ole_e_1"/>
    <property type="match status" value="1"/>
</dbReference>
<reference evidence="3" key="1">
    <citation type="journal article" date="2013" name="J. Plant Res.">
        <title>Effect of fungi and light on seed germination of three Opuntia species from semiarid lands of central Mexico.</title>
        <authorList>
            <person name="Delgado-Sanchez P."/>
            <person name="Jimenez-Bremont J.F."/>
            <person name="Guerrero-Gonzalez Mde L."/>
            <person name="Flores J."/>
        </authorList>
    </citation>
    <scope>NUCLEOTIDE SEQUENCE</scope>
    <source>
        <tissue evidence="3">Cladode</tissue>
    </source>
</reference>